<name>A0A806KIM2_9BACT</name>
<accession>A0A806KIM2</accession>
<dbReference type="AlphaFoldDB" id="A0A806KIM2"/>
<sequence>MWMIWLILIVTVPLLGLAAYGEWRNRQVDKYNEWKKQQEEQEKSGIPA</sequence>
<evidence type="ECO:0000313" key="1">
    <source>
        <dbReference type="EMBL" id="AGS52924.1"/>
    </source>
</evidence>
<protein>
    <submittedName>
        <fullName evidence="1">Uncharacterized protein</fullName>
    </submittedName>
</protein>
<proteinExistence type="predicted"/>
<dbReference type="EMBL" id="JQ844216">
    <property type="protein sequence ID" value="AGS52924.1"/>
    <property type="molecule type" value="Genomic_DNA"/>
</dbReference>
<reference evidence="1" key="1">
    <citation type="submission" date="2012-03" db="EMBL/GenBank/DDBJ databases">
        <title>Functional metagenomics reveals considerable lignocellulase gene clusters in the gut microbiome of a wood-feeding higher termite.</title>
        <authorList>
            <person name="Liu N."/>
        </authorList>
    </citation>
    <scope>NUCLEOTIDE SEQUENCE</scope>
</reference>
<organism evidence="1">
    <name type="scientific">uncultured bacterium contig00019</name>
    <dbReference type="NCBI Taxonomy" id="1181510"/>
    <lineage>
        <taxon>Bacteria</taxon>
        <taxon>environmental samples</taxon>
    </lineage>
</organism>